<evidence type="ECO:0000313" key="2">
    <source>
        <dbReference type="Proteomes" id="UP000297273"/>
    </source>
</evidence>
<evidence type="ECO:0000313" key="1">
    <source>
        <dbReference type="EMBL" id="TGL39631.1"/>
    </source>
</evidence>
<name>A0ABY2M971_9LEPT</name>
<accession>A0ABY2M971</accession>
<dbReference type="RefSeq" id="WP_135646407.1">
    <property type="nucleotide sequence ID" value="NZ_RQGC01000009.1"/>
</dbReference>
<sequence length="145" mass="16416">MPQQNGVSDVRLVFINGYQLPGLANVNEQGYDMDSIEVPEQGYTALIASGQKKTLPLEVTYIVKRDSKTLKYFKDWDKSGGDARDIQMLHTDKSGNPLNAYARSIYSQCELGPIKWPDFDQASRKFANLKITLFPYKPAEYKTLT</sequence>
<gene>
    <name evidence="1" type="ORF">EHQ53_14005</name>
</gene>
<keyword evidence="2" id="KW-1185">Reference proteome</keyword>
<comment type="caution">
    <text evidence="1">The sequence shown here is derived from an EMBL/GenBank/DDBJ whole genome shotgun (WGS) entry which is preliminary data.</text>
</comment>
<reference evidence="2" key="1">
    <citation type="journal article" date="2019" name="PLoS Negl. Trop. Dis.">
        <title>Revisiting the worldwide diversity of Leptospira species in the environment.</title>
        <authorList>
            <person name="Vincent A.T."/>
            <person name="Schiettekatte O."/>
            <person name="Bourhy P."/>
            <person name="Veyrier F.J."/>
            <person name="Picardeau M."/>
        </authorList>
    </citation>
    <scope>NUCLEOTIDE SEQUENCE [LARGE SCALE GENOMIC DNA]</scope>
    <source>
        <strain evidence="2">201702690</strain>
    </source>
</reference>
<organism evidence="1 2">
    <name type="scientific">Leptospira langatensis</name>
    <dbReference type="NCBI Taxonomy" id="2484983"/>
    <lineage>
        <taxon>Bacteria</taxon>
        <taxon>Pseudomonadati</taxon>
        <taxon>Spirochaetota</taxon>
        <taxon>Spirochaetia</taxon>
        <taxon>Leptospirales</taxon>
        <taxon>Leptospiraceae</taxon>
        <taxon>Leptospira</taxon>
    </lineage>
</organism>
<dbReference type="EMBL" id="RQGC01000009">
    <property type="protein sequence ID" value="TGL39631.1"/>
    <property type="molecule type" value="Genomic_DNA"/>
</dbReference>
<protein>
    <submittedName>
        <fullName evidence="1">Uncharacterized protein</fullName>
    </submittedName>
</protein>
<dbReference type="Proteomes" id="UP000297273">
    <property type="component" value="Unassembled WGS sequence"/>
</dbReference>
<proteinExistence type="predicted"/>